<dbReference type="EMBL" id="JBHSQV010000182">
    <property type="protein sequence ID" value="MFC5988516.1"/>
    <property type="molecule type" value="Genomic_DNA"/>
</dbReference>
<dbReference type="InterPro" id="IPR016181">
    <property type="entry name" value="Acyl_CoA_acyltransferase"/>
</dbReference>
<name>A0ABW1IU06_9BACL</name>
<proteinExistence type="predicted"/>
<evidence type="ECO:0008006" key="3">
    <source>
        <dbReference type="Google" id="ProtNLM"/>
    </source>
</evidence>
<protein>
    <recommendedName>
        <fullName evidence="3">N-acetyltransferase domain-containing protein</fullName>
    </recommendedName>
</protein>
<dbReference type="Proteomes" id="UP001596250">
    <property type="component" value="Unassembled WGS sequence"/>
</dbReference>
<keyword evidence="2" id="KW-1185">Reference proteome</keyword>
<evidence type="ECO:0000313" key="1">
    <source>
        <dbReference type="EMBL" id="MFC5988516.1"/>
    </source>
</evidence>
<dbReference type="RefSeq" id="WP_379895992.1">
    <property type="nucleotide sequence ID" value="NZ_CBCSCT010000011.1"/>
</dbReference>
<accession>A0ABW1IU06</accession>
<comment type="caution">
    <text evidence="1">The sequence shown here is derived from an EMBL/GenBank/DDBJ whole genome shotgun (WGS) entry which is preliminary data.</text>
</comment>
<dbReference type="SUPFAM" id="SSF55729">
    <property type="entry name" value="Acyl-CoA N-acyltransferases (Nat)"/>
    <property type="match status" value="1"/>
</dbReference>
<sequence>MAYRAVLVDGDDKAQLYLDFLLDCRHQFTPPSSIKDTCFGAYRALAQGKAVIVQNNQHEVIAAGGFVYDFLESSEGTRKNVWIERVAVRESYLGTRAFFKGLHYLVQILAGEQVDTVSFHAYKQNRYLLALYGKFEGSRINDDTLDTHRIYEVPFGQFMDRVQRIMIKDEKRGSTA</sequence>
<evidence type="ECO:0000313" key="2">
    <source>
        <dbReference type="Proteomes" id="UP001596250"/>
    </source>
</evidence>
<gene>
    <name evidence="1" type="ORF">ACFPXP_19095</name>
</gene>
<organism evidence="1 2">
    <name type="scientific">Marinicrinis lubricantis</name>
    <dbReference type="NCBI Taxonomy" id="2086470"/>
    <lineage>
        <taxon>Bacteria</taxon>
        <taxon>Bacillati</taxon>
        <taxon>Bacillota</taxon>
        <taxon>Bacilli</taxon>
        <taxon>Bacillales</taxon>
        <taxon>Paenibacillaceae</taxon>
    </lineage>
</organism>
<reference evidence="2" key="1">
    <citation type="journal article" date="2019" name="Int. J. Syst. Evol. Microbiol.">
        <title>The Global Catalogue of Microorganisms (GCM) 10K type strain sequencing project: providing services to taxonomists for standard genome sequencing and annotation.</title>
        <authorList>
            <consortium name="The Broad Institute Genomics Platform"/>
            <consortium name="The Broad Institute Genome Sequencing Center for Infectious Disease"/>
            <person name="Wu L."/>
            <person name="Ma J."/>
        </authorList>
    </citation>
    <scope>NUCLEOTIDE SEQUENCE [LARGE SCALE GENOMIC DNA]</scope>
    <source>
        <strain evidence="2">CCM 8749</strain>
    </source>
</reference>